<keyword evidence="10" id="KW-1185">Reference proteome</keyword>
<dbReference type="Gene3D" id="2.70.170.10">
    <property type="entry name" value="Neurotransmitter-gated ion-channel ligand-binding domain"/>
    <property type="match status" value="1"/>
</dbReference>
<feature type="transmembrane region" description="Helical" evidence="6">
    <location>
        <begin position="313"/>
        <end position="336"/>
    </location>
</feature>
<dbReference type="Proteomes" id="UP000594262">
    <property type="component" value="Unplaced"/>
</dbReference>
<evidence type="ECO:0000256" key="5">
    <source>
        <dbReference type="ARBA" id="ARBA00023136"/>
    </source>
</evidence>
<dbReference type="GO" id="GO:0016020">
    <property type="term" value="C:membrane"/>
    <property type="evidence" value="ECO:0007669"/>
    <property type="project" value="UniProtKB-SubCell"/>
</dbReference>
<dbReference type="GeneID" id="136802969"/>
<dbReference type="Pfam" id="PF02931">
    <property type="entry name" value="Neur_chan_LBD"/>
    <property type="match status" value="1"/>
</dbReference>
<dbReference type="PRINTS" id="PR00252">
    <property type="entry name" value="NRIONCHANNEL"/>
</dbReference>
<dbReference type="InterPro" id="IPR036719">
    <property type="entry name" value="Neuro-gated_channel_TM_sf"/>
</dbReference>
<keyword evidence="4 6" id="KW-1133">Transmembrane helix</keyword>
<dbReference type="OrthoDB" id="5956274at2759"/>
<keyword evidence="5 6" id="KW-0472">Membrane</keyword>
<dbReference type="SUPFAM" id="SSF90112">
    <property type="entry name" value="Neurotransmitter-gated ion-channel transmembrane pore"/>
    <property type="match status" value="1"/>
</dbReference>
<evidence type="ECO:0000259" key="7">
    <source>
        <dbReference type="Pfam" id="PF02931"/>
    </source>
</evidence>
<dbReference type="FunFam" id="2.70.170.10:FF:000016">
    <property type="entry name" value="Nicotinic acetylcholine receptor subunit"/>
    <property type="match status" value="1"/>
</dbReference>
<comment type="similarity">
    <text evidence="2">Belongs to the ligand-gated ion channel (TC 1.A.9) family. Acetylcholine receptor (TC 1.A.9.1) subfamily.</text>
</comment>
<sequence length="467" mass="53733">MMTYKSLMICLALSLIVNINIVTAGGKRRGSKDVMVEREIVDTILDGYNLDIRPEIKHGEPLHVHFEMKLQKIVRLDVKHQLFTINSFVRMKWIDTQLSWNKTEFENIDKTNVGTDMIWTPDVVLYNSATEESFAHTDLYKTKALVFHDGLVLWTAPVTWQVSCSFDVTWFPIDRQICTLTFGSWSYMSSQLKLSFYENISPGEINHEQFSVKSGEWEIEDIEMSSGTVKYSCCPDPFSVIKYRFSLRRMALYYFLYIILPLVSQVFLFLMVFHIPCENGERMGFGVTILLSITVYLLVISEKLPEKSDDRPMLGICFIIEFYILSFALVVAAIIVKLSNRTSTPPHFLLRFCGTSKSICCGAGHQTTTKNHANKKESIEMHEANGYLHSKDEGTRFLHQRKTQPVAEQQPPVVAQPLEMDEEEINRKLWRKICNSLDRMCFYGFGFISIFAPVLVVALLDHRMMGV</sequence>
<reference evidence="9" key="1">
    <citation type="submission" date="2021-01" db="UniProtKB">
        <authorList>
            <consortium name="EnsemblMetazoa"/>
        </authorList>
    </citation>
    <scope>IDENTIFICATION</scope>
</reference>
<keyword evidence="6" id="KW-0406">Ion transport</keyword>
<keyword evidence="6" id="KW-0813">Transport</keyword>
<keyword evidence="6" id="KW-0732">Signal</keyword>
<dbReference type="GO" id="GO:0005230">
    <property type="term" value="F:extracellular ligand-gated monoatomic ion channel activity"/>
    <property type="evidence" value="ECO:0007669"/>
    <property type="project" value="InterPro"/>
</dbReference>
<feature type="transmembrane region" description="Helical" evidence="6">
    <location>
        <begin position="440"/>
        <end position="460"/>
    </location>
</feature>
<dbReference type="GO" id="GO:0004888">
    <property type="term" value="F:transmembrane signaling receptor activity"/>
    <property type="evidence" value="ECO:0007669"/>
    <property type="project" value="InterPro"/>
</dbReference>
<evidence type="ECO:0000313" key="10">
    <source>
        <dbReference type="Proteomes" id="UP000594262"/>
    </source>
</evidence>
<dbReference type="InterPro" id="IPR006201">
    <property type="entry name" value="Neur_channel"/>
</dbReference>
<feature type="domain" description="Neurotransmitter-gated ion-channel transmembrane" evidence="8">
    <location>
        <begin position="258"/>
        <end position="412"/>
    </location>
</feature>
<dbReference type="RefSeq" id="XP_066915801.1">
    <property type="nucleotide sequence ID" value="XM_067059700.1"/>
</dbReference>
<dbReference type="CDD" id="cd18997">
    <property type="entry name" value="LGIC_ECD_nAChR"/>
    <property type="match status" value="1"/>
</dbReference>
<comment type="subcellular location">
    <subcellularLocation>
        <location evidence="1">Membrane</location>
        <topology evidence="1">Multi-pass membrane protein</topology>
    </subcellularLocation>
</comment>
<feature type="chain" id="PRO_5029947219" evidence="6">
    <location>
        <begin position="25"/>
        <end position="467"/>
    </location>
</feature>
<feature type="domain" description="Neurotransmitter-gated ion-channel ligand-binding" evidence="7">
    <location>
        <begin position="38"/>
        <end position="249"/>
    </location>
</feature>
<evidence type="ECO:0000256" key="1">
    <source>
        <dbReference type="ARBA" id="ARBA00004141"/>
    </source>
</evidence>
<organism evidence="9 10">
    <name type="scientific">Clytia hemisphaerica</name>
    <dbReference type="NCBI Taxonomy" id="252671"/>
    <lineage>
        <taxon>Eukaryota</taxon>
        <taxon>Metazoa</taxon>
        <taxon>Cnidaria</taxon>
        <taxon>Hydrozoa</taxon>
        <taxon>Hydroidolina</taxon>
        <taxon>Leptothecata</taxon>
        <taxon>Obeliida</taxon>
        <taxon>Clytiidae</taxon>
        <taxon>Clytia</taxon>
    </lineage>
</organism>
<dbReference type="InterPro" id="IPR038050">
    <property type="entry name" value="Neuro_actylchol_rec"/>
</dbReference>
<dbReference type="PANTHER" id="PTHR18945">
    <property type="entry name" value="NEUROTRANSMITTER GATED ION CHANNEL"/>
    <property type="match status" value="1"/>
</dbReference>
<dbReference type="PROSITE" id="PS00236">
    <property type="entry name" value="NEUROTR_ION_CHANNEL"/>
    <property type="match status" value="1"/>
</dbReference>
<dbReference type="EnsemblMetazoa" id="CLYHEMT010982.1">
    <property type="protein sequence ID" value="CLYHEMP010982.1"/>
    <property type="gene ID" value="CLYHEMG010982"/>
</dbReference>
<evidence type="ECO:0000256" key="4">
    <source>
        <dbReference type="ARBA" id="ARBA00022989"/>
    </source>
</evidence>
<dbReference type="Gene3D" id="1.20.58.390">
    <property type="entry name" value="Neurotransmitter-gated ion-channel transmembrane domain"/>
    <property type="match status" value="1"/>
</dbReference>
<dbReference type="InterPro" id="IPR018000">
    <property type="entry name" value="Neurotransmitter_ion_chnl_CS"/>
</dbReference>
<evidence type="ECO:0000259" key="8">
    <source>
        <dbReference type="Pfam" id="PF02932"/>
    </source>
</evidence>
<name>A0A7M5VGN7_9CNID</name>
<feature type="transmembrane region" description="Helical" evidence="6">
    <location>
        <begin position="283"/>
        <end position="301"/>
    </location>
</feature>
<dbReference type="SUPFAM" id="SSF63712">
    <property type="entry name" value="Nicotinic receptor ligand binding domain-like"/>
    <property type="match status" value="1"/>
</dbReference>
<accession>A0A7M5VGN7</accession>
<dbReference type="InterPro" id="IPR036734">
    <property type="entry name" value="Neur_chan_lig-bd_sf"/>
</dbReference>
<dbReference type="Pfam" id="PF02932">
    <property type="entry name" value="Neur_chan_memb"/>
    <property type="match status" value="1"/>
</dbReference>
<evidence type="ECO:0000313" key="9">
    <source>
        <dbReference type="EnsemblMetazoa" id="CLYHEMP010982.1"/>
    </source>
</evidence>
<protein>
    <submittedName>
        <fullName evidence="9">Uncharacterized protein</fullName>
    </submittedName>
</protein>
<dbReference type="InterPro" id="IPR006202">
    <property type="entry name" value="Neur_chan_lig-bd"/>
</dbReference>
<keyword evidence="6" id="KW-0407">Ion channel</keyword>
<evidence type="ECO:0000256" key="2">
    <source>
        <dbReference type="ARBA" id="ARBA00009237"/>
    </source>
</evidence>
<evidence type="ECO:0000256" key="3">
    <source>
        <dbReference type="ARBA" id="ARBA00022692"/>
    </source>
</evidence>
<keyword evidence="3 6" id="KW-0812">Transmembrane</keyword>
<evidence type="ECO:0000256" key="6">
    <source>
        <dbReference type="RuleBase" id="RU000687"/>
    </source>
</evidence>
<dbReference type="InterPro" id="IPR006029">
    <property type="entry name" value="Neurotrans-gated_channel_TM"/>
</dbReference>
<proteinExistence type="inferred from homology"/>
<dbReference type="AlphaFoldDB" id="A0A7M5VGN7"/>
<feature type="signal peptide" evidence="6">
    <location>
        <begin position="1"/>
        <end position="24"/>
    </location>
</feature>
<dbReference type="CDD" id="cd19051">
    <property type="entry name" value="LGIC_TM_cation"/>
    <property type="match status" value="1"/>
</dbReference>
<feature type="transmembrane region" description="Helical" evidence="6">
    <location>
        <begin position="251"/>
        <end position="271"/>
    </location>
</feature>